<dbReference type="EMBL" id="JTDY01011642">
    <property type="protein sequence ID" value="KOB54794.1"/>
    <property type="molecule type" value="Genomic_DNA"/>
</dbReference>
<dbReference type="PANTHER" id="PTHR22954:SF3">
    <property type="entry name" value="PROTEIN CBG08539"/>
    <property type="match status" value="1"/>
</dbReference>
<name>A0A0L7K424_OPEBR</name>
<keyword evidence="3" id="KW-1185">Reference proteome</keyword>
<feature type="non-terminal residue" evidence="2">
    <location>
        <position position="459"/>
    </location>
</feature>
<reference evidence="2 3" key="1">
    <citation type="journal article" date="2015" name="Genome Biol. Evol.">
        <title>The genome of winter moth (Operophtera brumata) provides a genomic perspective on sexual dimorphism and phenology.</title>
        <authorList>
            <person name="Derks M.F."/>
            <person name="Smit S."/>
            <person name="Salis L."/>
            <person name="Schijlen E."/>
            <person name="Bossers A."/>
            <person name="Mateman C."/>
            <person name="Pijl A.S."/>
            <person name="de Ridder D."/>
            <person name="Groenen M.A."/>
            <person name="Visser M.E."/>
            <person name="Megens H.J."/>
        </authorList>
    </citation>
    <scope>NUCLEOTIDE SEQUENCE [LARGE SCALE GENOMIC DNA]</scope>
    <source>
        <strain evidence="2">WM2013NL</strain>
        <tissue evidence="2">Head and thorax</tissue>
    </source>
</reference>
<protein>
    <recommendedName>
        <fullName evidence="4">Peptidase A2 domain-containing protein</fullName>
    </recommendedName>
</protein>
<feature type="region of interest" description="Disordered" evidence="1">
    <location>
        <begin position="439"/>
        <end position="459"/>
    </location>
</feature>
<dbReference type="STRING" id="104452.A0A0L7K424"/>
<proteinExistence type="predicted"/>
<organism evidence="2 3">
    <name type="scientific">Operophtera brumata</name>
    <name type="common">Winter moth</name>
    <name type="synonym">Phalaena brumata</name>
    <dbReference type="NCBI Taxonomy" id="104452"/>
    <lineage>
        <taxon>Eukaryota</taxon>
        <taxon>Metazoa</taxon>
        <taxon>Ecdysozoa</taxon>
        <taxon>Arthropoda</taxon>
        <taxon>Hexapoda</taxon>
        <taxon>Insecta</taxon>
        <taxon>Pterygota</taxon>
        <taxon>Neoptera</taxon>
        <taxon>Endopterygota</taxon>
        <taxon>Lepidoptera</taxon>
        <taxon>Glossata</taxon>
        <taxon>Ditrysia</taxon>
        <taxon>Geometroidea</taxon>
        <taxon>Geometridae</taxon>
        <taxon>Larentiinae</taxon>
        <taxon>Operophtera</taxon>
    </lineage>
</organism>
<evidence type="ECO:0000313" key="3">
    <source>
        <dbReference type="Proteomes" id="UP000037510"/>
    </source>
</evidence>
<comment type="caution">
    <text evidence="2">The sequence shown here is derived from an EMBL/GenBank/DDBJ whole genome shotgun (WGS) entry which is preliminary data.</text>
</comment>
<dbReference type="Pfam" id="PF03564">
    <property type="entry name" value="DUF1759"/>
    <property type="match status" value="1"/>
</dbReference>
<dbReference type="InterPro" id="IPR005312">
    <property type="entry name" value="DUF1759"/>
</dbReference>
<evidence type="ECO:0008006" key="4">
    <source>
        <dbReference type="Google" id="ProtNLM"/>
    </source>
</evidence>
<evidence type="ECO:0000313" key="2">
    <source>
        <dbReference type="EMBL" id="KOB54794.1"/>
    </source>
</evidence>
<gene>
    <name evidence="2" type="ORF">OBRU01_25812</name>
</gene>
<accession>A0A0L7K424</accession>
<dbReference type="AlphaFoldDB" id="A0A0L7K424"/>
<dbReference type="PANTHER" id="PTHR22954">
    <property type="entry name" value="RETROVIRAL PROTEASE-RELATED"/>
    <property type="match status" value="1"/>
</dbReference>
<dbReference type="Proteomes" id="UP000037510">
    <property type="component" value="Unassembled WGS sequence"/>
</dbReference>
<sequence>MSLPTLLKTQLGYRSMIERAYVTFKKSPKDRLLKESYLLTRMESLEEKWKVFSDTHKTMLADISVDDLSKSQYVTENIYECVEEAYIEFKTEIREHLSKLKPSTTPGISTPISHSKPDVCNVRLPKISIPTFTGSYEQWTTFKDLFESLVHTNASIDDVQKMHYLKGHLSGEAEQLLRHVPLTAASYQESWSMLSRRYNNKKYLSNSLLKRFVDHPSIGTESSDALKNLLDITSDTLNGLRNLGIDVNSWDTIVIYLVTSKLDAESRKLWETKIGSSDELPALKELKEFLETRFRSLEFVEPKMQPKSNLAKKHVLHAIATGVEVEVADTVSRVKASLSNPEPTAKVALFSKRISSRPILLATALVEAETRDGTTYTLRALLDQGSEASFVTESAAQGVLKWKNRGDGMKRYKEYLTKDGTADAMKICIKEVQKQDFSEEKEEIKKSGNAKLRGKLKSR</sequence>
<evidence type="ECO:0000256" key="1">
    <source>
        <dbReference type="SAM" id="MobiDB-lite"/>
    </source>
</evidence>